<feature type="non-terminal residue" evidence="6">
    <location>
        <position position="317"/>
    </location>
</feature>
<dbReference type="EMBL" id="NPHW01006149">
    <property type="protein sequence ID" value="OXV06084.1"/>
    <property type="molecule type" value="Genomic_DNA"/>
</dbReference>
<evidence type="ECO:0000256" key="4">
    <source>
        <dbReference type="PROSITE-ProRule" id="PRU01161"/>
    </source>
</evidence>
<feature type="domain" description="PNPLA" evidence="5">
    <location>
        <begin position="21"/>
        <end position="278"/>
    </location>
</feature>
<dbReference type="SUPFAM" id="SSF52151">
    <property type="entry name" value="FabD/lysophospholipase-like"/>
    <property type="match status" value="1"/>
</dbReference>
<accession>A0A232LPS3</accession>
<dbReference type="PROSITE" id="PS51635">
    <property type="entry name" value="PNPLA"/>
    <property type="match status" value="1"/>
</dbReference>
<dbReference type="AlphaFoldDB" id="A0A232LPS3"/>
<evidence type="ECO:0000313" key="6">
    <source>
        <dbReference type="EMBL" id="OXV06084.1"/>
    </source>
</evidence>
<keyword evidence="7" id="KW-1185">Reference proteome</keyword>
<dbReference type="GO" id="GO:0016042">
    <property type="term" value="P:lipid catabolic process"/>
    <property type="evidence" value="ECO:0007669"/>
    <property type="project" value="UniProtKB-UniRule"/>
</dbReference>
<feature type="short sequence motif" description="GXGXXG" evidence="4">
    <location>
        <begin position="25"/>
        <end position="30"/>
    </location>
</feature>
<dbReference type="Proteomes" id="UP000243515">
    <property type="component" value="Unassembled WGS sequence"/>
</dbReference>
<evidence type="ECO:0000259" key="5">
    <source>
        <dbReference type="PROSITE" id="PS51635"/>
    </source>
</evidence>
<dbReference type="InterPro" id="IPR016035">
    <property type="entry name" value="Acyl_Trfase/lysoPLipase"/>
</dbReference>
<proteinExistence type="predicted"/>
<dbReference type="GO" id="GO:0016020">
    <property type="term" value="C:membrane"/>
    <property type="evidence" value="ECO:0007669"/>
    <property type="project" value="TreeGrafter"/>
</dbReference>
<keyword evidence="2 4" id="KW-0442">Lipid degradation</keyword>
<evidence type="ECO:0000256" key="3">
    <source>
        <dbReference type="ARBA" id="ARBA00023098"/>
    </source>
</evidence>
<dbReference type="Pfam" id="PF01734">
    <property type="entry name" value="Patatin"/>
    <property type="match status" value="1"/>
</dbReference>
<feature type="active site" description="Nucleophile" evidence="4">
    <location>
        <position position="105"/>
    </location>
</feature>
<dbReference type="Gene3D" id="3.40.1090.10">
    <property type="entry name" value="Cytosolic phospholipase A2 catalytic domain"/>
    <property type="match status" value="1"/>
</dbReference>
<gene>
    <name evidence="6" type="ORF">Egran_06148</name>
</gene>
<comment type="caution">
    <text evidence="6">The sequence shown here is derived from an EMBL/GenBank/DDBJ whole genome shotgun (WGS) entry which is preliminary data.</text>
</comment>
<feature type="short sequence motif" description="DGA/G" evidence="4">
    <location>
        <begin position="265"/>
        <end position="267"/>
    </location>
</feature>
<evidence type="ECO:0000256" key="2">
    <source>
        <dbReference type="ARBA" id="ARBA00022963"/>
    </source>
</evidence>
<sequence>MSISDDVALTRQGAWARRHSLSFDGGGVRGYSSLLILQKLIAKIKDIEVKHSESATSSYHPELYNKPFNSSRNSGNGNIVSSHQAREDTHRYLPCHYFDFIAGTSTGGLIAIMLARLRMPVDDAIEVFEDLSKEVFSGSRAPVWLPWIYTYNHRKLERVVKKIVDKRIPTIDPNWSKREKEFFTELTGICNCIVVANGKTKQAHTPYIFRSYISPQTTGDRKRTAGYIRNPGVRDHYPIWQVARATSAAPGYLREMHIEGRDFIDGAIGFNNPTEELYDEVEYLYGAKANSLILSIGTGLHEPRSFGGPIGVVADAL</sequence>
<organism evidence="6 7">
    <name type="scientific">Elaphomyces granulatus</name>
    <dbReference type="NCBI Taxonomy" id="519963"/>
    <lineage>
        <taxon>Eukaryota</taxon>
        <taxon>Fungi</taxon>
        <taxon>Dikarya</taxon>
        <taxon>Ascomycota</taxon>
        <taxon>Pezizomycotina</taxon>
        <taxon>Eurotiomycetes</taxon>
        <taxon>Eurotiomycetidae</taxon>
        <taxon>Eurotiales</taxon>
        <taxon>Elaphomycetaceae</taxon>
        <taxon>Elaphomyces</taxon>
    </lineage>
</organism>
<feature type="short sequence motif" description="GXSXG" evidence="4">
    <location>
        <begin position="103"/>
        <end position="107"/>
    </location>
</feature>
<dbReference type="InterPro" id="IPR002641">
    <property type="entry name" value="PNPLA_dom"/>
</dbReference>
<keyword evidence="1 4" id="KW-0378">Hydrolase</keyword>
<keyword evidence="3 4" id="KW-0443">Lipid metabolism</keyword>
<name>A0A232LPS3_9EURO</name>
<dbReference type="PANTHER" id="PTHR24185:SF1">
    <property type="entry name" value="CALCIUM-INDEPENDENT PHOSPHOLIPASE A2-GAMMA"/>
    <property type="match status" value="1"/>
</dbReference>
<evidence type="ECO:0000313" key="7">
    <source>
        <dbReference type="Proteomes" id="UP000243515"/>
    </source>
</evidence>
<dbReference type="GO" id="GO:0047499">
    <property type="term" value="F:calcium-independent phospholipase A2 activity"/>
    <property type="evidence" value="ECO:0007669"/>
    <property type="project" value="TreeGrafter"/>
</dbReference>
<protein>
    <recommendedName>
        <fullName evidence="5">PNPLA domain-containing protein</fullName>
    </recommendedName>
</protein>
<evidence type="ECO:0000256" key="1">
    <source>
        <dbReference type="ARBA" id="ARBA00022801"/>
    </source>
</evidence>
<dbReference type="PANTHER" id="PTHR24185">
    <property type="entry name" value="CALCIUM-INDEPENDENT PHOSPHOLIPASE A2-GAMMA"/>
    <property type="match status" value="1"/>
</dbReference>
<reference evidence="6 7" key="1">
    <citation type="journal article" date="2015" name="Environ. Microbiol.">
        <title>Metagenome sequence of Elaphomyces granulatus from sporocarp tissue reveals Ascomycota ectomycorrhizal fingerprints of genome expansion and a Proteobacteria-rich microbiome.</title>
        <authorList>
            <person name="Quandt C.A."/>
            <person name="Kohler A."/>
            <person name="Hesse C.N."/>
            <person name="Sharpton T.J."/>
            <person name="Martin F."/>
            <person name="Spatafora J.W."/>
        </authorList>
    </citation>
    <scope>NUCLEOTIDE SEQUENCE [LARGE SCALE GENOMIC DNA]</scope>
    <source>
        <strain evidence="6 7">OSC145934</strain>
    </source>
</reference>
<feature type="active site" description="Proton acceptor" evidence="4">
    <location>
        <position position="265"/>
    </location>
</feature>
<dbReference type="OrthoDB" id="1658288at2759"/>
<dbReference type="GO" id="GO:0046486">
    <property type="term" value="P:glycerolipid metabolic process"/>
    <property type="evidence" value="ECO:0007669"/>
    <property type="project" value="UniProtKB-ARBA"/>
</dbReference>
<dbReference type="GO" id="GO:0019369">
    <property type="term" value="P:arachidonate metabolic process"/>
    <property type="evidence" value="ECO:0007669"/>
    <property type="project" value="TreeGrafter"/>
</dbReference>